<keyword evidence="2" id="KW-0862">Zinc</keyword>
<accession>L2GYN2</accession>
<dbReference type="VEuPathDB" id="MicrosporidiaDB:VCUG_00061"/>
<dbReference type="EMBL" id="GL877404">
    <property type="protein sequence ID" value="ELA48452.1"/>
    <property type="molecule type" value="Genomic_DNA"/>
</dbReference>
<dbReference type="GO" id="GO:0003684">
    <property type="term" value="F:damaged DNA binding"/>
    <property type="evidence" value="ECO:0007669"/>
    <property type="project" value="InterPro"/>
</dbReference>
<dbReference type="Proteomes" id="UP000011081">
    <property type="component" value="Unassembled WGS sequence"/>
</dbReference>
<dbReference type="SUPFAM" id="SSF46955">
    <property type="entry name" value="Putative DNA-binding domain"/>
    <property type="match status" value="1"/>
</dbReference>
<keyword evidence="3" id="KW-0539">Nucleus</keyword>
<evidence type="ECO:0000256" key="4">
    <source>
        <dbReference type="SAM" id="MobiDB-lite"/>
    </source>
</evidence>
<dbReference type="InParanoid" id="L2GYN2"/>
<gene>
    <name evidence="6" type="ORF">VCUG_00061</name>
</gene>
<dbReference type="GO" id="GO:0006284">
    <property type="term" value="P:base-excision repair"/>
    <property type="evidence" value="ECO:0007669"/>
    <property type="project" value="TreeGrafter"/>
</dbReference>
<keyword evidence="7" id="KW-1185">Reference proteome</keyword>
<evidence type="ECO:0000313" key="6">
    <source>
        <dbReference type="EMBL" id="ELA48452.1"/>
    </source>
</evidence>
<dbReference type="OrthoDB" id="5368863at2759"/>
<dbReference type="STRING" id="948595.L2GYN2"/>
<dbReference type="FunCoup" id="L2GYN2">
    <property type="interactions" value="78"/>
</dbReference>
<dbReference type="GO" id="GO:0000715">
    <property type="term" value="P:nucleotide-excision repair, DNA damage recognition"/>
    <property type="evidence" value="ECO:0007669"/>
    <property type="project" value="TreeGrafter"/>
</dbReference>
<dbReference type="Pfam" id="PF05181">
    <property type="entry name" value="XPA_C"/>
    <property type="match status" value="1"/>
</dbReference>
<organism evidence="6 7">
    <name type="scientific">Vavraia culicis (isolate floridensis)</name>
    <name type="common">Microsporidian parasite</name>
    <dbReference type="NCBI Taxonomy" id="948595"/>
    <lineage>
        <taxon>Eukaryota</taxon>
        <taxon>Fungi</taxon>
        <taxon>Fungi incertae sedis</taxon>
        <taxon>Microsporidia</taxon>
        <taxon>Pleistophoridae</taxon>
        <taxon>Vavraia</taxon>
    </lineage>
</organism>
<evidence type="ECO:0000313" key="7">
    <source>
        <dbReference type="Proteomes" id="UP000011081"/>
    </source>
</evidence>
<evidence type="ECO:0000256" key="3">
    <source>
        <dbReference type="ARBA" id="ARBA00023242"/>
    </source>
</evidence>
<sequence length="188" mass="22249">MEHGFIKDENNKAKEPKQVQEPSLKLPIAANRLCKYCENPRIDFEVQQTFGVSVCNDCKYDKLHLINKTAVLREYLLTSDDLKNSRYLTRPNPKKGTWSDMQLFLLEEIEELAIKKWGSIENAETEKERRKELLLDKKKKKIRERVKELRKRTLIEDRMKIRTHKHTFILANGICKCECGMIIDQEEI</sequence>
<proteinExistence type="predicted"/>
<dbReference type="OMA" id="CKCECGM"/>
<evidence type="ECO:0000256" key="2">
    <source>
        <dbReference type="ARBA" id="ARBA00022833"/>
    </source>
</evidence>
<evidence type="ECO:0000256" key="1">
    <source>
        <dbReference type="ARBA" id="ARBA00004123"/>
    </source>
</evidence>
<dbReference type="InterPro" id="IPR022656">
    <property type="entry name" value="XPA_C"/>
</dbReference>
<dbReference type="GO" id="GO:0070914">
    <property type="term" value="P:UV-damage excision repair"/>
    <property type="evidence" value="ECO:0007669"/>
    <property type="project" value="TreeGrafter"/>
</dbReference>
<evidence type="ECO:0000259" key="5">
    <source>
        <dbReference type="Pfam" id="PF05181"/>
    </source>
</evidence>
<dbReference type="InterPro" id="IPR009061">
    <property type="entry name" value="DNA-bd_dom_put_sf"/>
</dbReference>
<dbReference type="GO" id="GO:0000110">
    <property type="term" value="C:nucleotide-excision repair factor 1 complex"/>
    <property type="evidence" value="ECO:0007669"/>
    <property type="project" value="TreeGrafter"/>
</dbReference>
<dbReference type="GO" id="GO:1901255">
    <property type="term" value="P:nucleotide-excision repair involved in interstrand cross-link repair"/>
    <property type="evidence" value="ECO:0007669"/>
    <property type="project" value="TreeGrafter"/>
</dbReference>
<dbReference type="InterPro" id="IPR000465">
    <property type="entry name" value="XPA/RAD14"/>
</dbReference>
<protein>
    <submittedName>
        <fullName evidence="6">DNA repair protein</fullName>
    </submittedName>
</protein>
<dbReference type="PANTHER" id="PTHR10142">
    <property type="entry name" value="DNA REPAIR PROTEIN COMPLEMENTING XP-A CELLS"/>
    <property type="match status" value="1"/>
</dbReference>
<dbReference type="PANTHER" id="PTHR10142:SF0">
    <property type="entry name" value="DNA REPAIR PROTEIN COMPLEMENTING XP-A CELLS"/>
    <property type="match status" value="1"/>
</dbReference>
<dbReference type="AlphaFoldDB" id="L2GYN2"/>
<dbReference type="RefSeq" id="XP_008073082.1">
    <property type="nucleotide sequence ID" value="XM_008074891.1"/>
</dbReference>
<feature type="domain" description="XPA C-terminal" evidence="5">
    <location>
        <begin position="62"/>
        <end position="109"/>
    </location>
</feature>
<dbReference type="HOGENOM" id="CLU_053731_2_0_1"/>
<feature type="compositionally biased region" description="Basic and acidic residues" evidence="4">
    <location>
        <begin position="1"/>
        <end position="18"/>
    </location>
</feature>
<feature type="region of interest" description="Disordered" evidence="4">
    <location>
        <begin position="1"/>
        <end position="20"/>
    </location>
</feature>
<dbReference type="Gene3D" id="3.90.530.10">
    <property type="entry name" value="XPA C-terminal domain"/>
    <property type="match status" value="1"/>
</dbReference>
<dbReference type="GeneID" id="19877953"/>
<name>L2GYN2_VAVCU</name>
<comment type="subcellular location">
    <subcellularLocation>
        <location evidence="1">Nucleus</location>
    </subcellularLocation>
</comment>
<dbReference type="InterPro" id="IPR037129">
    <property type="entry name" value="XPA_sf"/>
</dbReference>
<reference evidence="7" key="1">
    <citation type="submission" date="2011-03" db="EMBL/GenBank/DDBJ databases">
        <title>The genome sequence of Vavraia culicis strain floridensis.</title>
        <authorList>
            <consortium name="The Broad Institute Genome Sequencing Platform"/>
            <person name="Cuomo C."/>
            <person name="Becnel J."/>
            <person name="Sanscrainte N."/>
            <person name="Young S.K."/>
            <person name="Zeng Q."/>
            <person name="Gargeya S."/>
            <person name="Fitzgerald M."/>
            <person name="Haas B."/>
            <person name="Abouelleil A."/>
            <person name="Alvarado L."/>
            <person name="Arachchi H.M."/>
            <person name="Berlin A."/>
            <person name="Chapman S.B."/>
            <person name="Gearin G."/>
            <person name="Goldberg J."/>
            <person name="Griggs A."/>
            <person name="Gujja S."/>
            <person name="Hansen M."/>
            <person name="Heiman D."/>
            <person name="Howarth C."/>
            <person name="Larimer J."/>
            <person name="Lui A."/>
            <person name="MacDonald P.J.P."/>
            <person name="McCowen C."/>
            <person name="Montmayeur A."/>
            <person name="Murphy C."/>
            <person name="Neiman D."/>
            <person name="Pearson M."/>
            <person name="Priest M."/>
            <person name="Roberts A."/>
            <person name="Saif S."/>
            <person name="Shea T."/>
            <person name="Sisk P."/>
            <person name="Stolte C."/>
            <person name="Sykes S."/>
            <person name="Wortman J."/>
            <person name="Nusbaum C."/>
            <person name="Birren B."/>
        </authorList>
    </citation>
    <scope>NUCLEOTIDE SEQUENCE [LARGE SCALE GENOMIC DNA]</scope>
    <source>
        <strain evidence="7">floridensis</strain>
    </source>
</reference>